<reference evidence="3" key="2">
    <citation type="submission" date="2015-01" db="EMBL/GenBank/DDBJ databases">
        <title>Evolutionary Origins and Diversification of the Mycorrhizal Mutualists.</title>
        <authorList>
            <consortium name="DOE Joint Genome Institute"/>
            <consortium name="Mycorrhizal Genomics Consortium"/>
            <person name="Kohler A."/>
            <person name="Kuo A."/>
            <person name="Nagy L.G."/>
            <person name="Floudas D."/>
            <person name="Copeland A."/>
            <person name="Barry K.W."/>
            <person name="Cichocki N."/>
            <person name="Veneault-Fourrey C."/>
            <person name="LaButti K."/>
            <person name="Lindquist E.A."/>
            <person name="Lipzen A."/>
            <person name="Lundell T."/>
            <person name="Morin E."/>
            <person name="Murat C."/>
            <person name="Riley R."/>
            <person name="Ohm R."/>
            <person name="Sun H."/>
            <person name="Tunlid A."/>
            <person name="Henrissat B."/>
            <person name="Grigoriev I.V."/>
            <person name="Hibbett D.S."/>
            <person name="Martin F."/>
        </authorList>
    </citation>
    <scope>NUCLEOTIDE SEQUENCE [LARGE SCALE GENOMIC DNA]</scope>
    <source>
        <strain evidence="3">MAFF 305830</strain>
    </source>
</reference>
<dbReference type="InterPro" id="IPR036047">
    <property type="entry name" value="F-box-like_dom_sf"/>
</dbReference>
<gene>
    <name evidence="2" type="ORF">M408DRAFT_8346</name>
</gene>
<dbReference type="Proteomes" id="UP000054097">
    <property type="component" value="Unassembled WGS sequence"/>
</dbReference>
<evidence type="ECO:0000256" key="1">
    <source>
        <dbReference type="SAM" id="Coils"/>
    </source>
</evidence>
<proteinExistence type="predicted"/>
<name>A0A0C2WT49_SERVB</name>
<dbReference type="HOGENOM" id="CLU_837193_0_0_1"/>
<dbReference type="OrthoDB" id="3061285at2759"/>
<evidence type="ECO:0000313" key="2">
    <source>
        <dbReference type="EMBL" id="KIM29323.1"/>
    </source>
</evidence>
<accession>A0A0C2WT49</accession>
<keyword evidence="1" id="KW-0175">Coiled coil</keyword>
<sequence>MWNPANIHAIPTQSDLLDARKTILTLEEELRLAELRVETLKNELKTLKAWTAPVRRLPFEIMSPIFALCGEMDWKSPLFISAVCRAWRKVVVDTPEAWFLINVKTQKNINLFEIYLAGCCQRLLHSTLQLASYLPNLASYTHGIQSIQVPDLPESMENLCFPNLKSLRISSETSRIRLTQVAASHFPVMRRLEVAGTLIDPWDVSPALKQLEDQSTLPNLGTIEFIVDSSSTAPTDDWVKQHRPKLNLIISERTIESWAPWPYYRGIFVTPPNVIYPP</sequence>
<dbReference type="AlphaFoldDB" id="A0A0C2WT49"/>
<organism evidence="2 3">
    <name type="scientific">Serendipita vermifera MAFF 305830</name>
    <dbReference type="NCBI Taxonomy" id="933852"/>
    <lineage>
        <taxon>Eukaryota</taxon>
        <taxon>Fungi</taxon>
        <taxon>Dikarya</taxon>
        <taxon>Basidiomycota</taxon>
        <taxon>Agaricomycotina</taxon>
        <taxon>Agaricomycetes</taxon>
        <taxon>Sebacinales</taxon>
        <taxon>Serendipitaceae</taxon>
        <taxon>Serendipita</taxon>
    </lineage>
</organism>
<dbReference type="EMBL" id="KN824289">
    <property type="protein sequence ID" value="KIM29323.1"/>
    <property type="molecule type" value="Genomic_DNA"/>
</dbReference>
<dbReference type="STRING" id="933852.A0A0C2WT49"/>
<reference evidence="2 3" key="1">
    <citation type="submission" date="2014-04" db="EMBL/GenBank/DDBJ databases">
        <authorList>
            <consortium name="DOE Joint Genome Institute"/>
            <person name="Kuo A."/>
            <person name="Zuccaro A."/>
            <person name="Kohler A."/>
            <person name="Nagy L.G."/>
            <person name="Floudas D."/>
            <person name="Copeland A."/>
            <person name="Barry K.W."/>
            <person name="Cichocki N."/>
            <person name="Veneault-Fourrey C."/>
            <person name="LaButti K."/>
            <person name="Lindquist E.A."/>
            <person name="Lipzen A."/>
            <person name="Lundell T."/>
            <person name="Morin E."/>
            <person name="Murat C."/>
            <person name="Sun H."/>
            <person name="Tunlid A."/>
            <person name="Henrissat B."/>
            <person name="Grigoriev I.V."/>
            <person name="Hibbett D.S."/>
            <person name="Martin F."/>
            <person name="Nordberg H.P."/>
            <person name="Cantor M.N."/>
            <person name="Hua S.X."/>
        </authorList>
    </citation>
    <scope>NUCLEOTIDE SEQUENCE [LARGE SCALE GENOMIC DNA]</scope>
    <source>
        <strain evidence="2 3">MAFF 305830</strain>
    </source>
</reference>
<keyword evidence="3" id="KW-1185">Reference proteome</keyword>
<dbReference type="SUPFAM" id="SSF81383">
    <property type="entry name" value="F-box domain"/>
    <property type="match status" value="1"/>
</dbReference>
<protein>
    <submittedName>
        <fullName evidence="2">Uncharacterized protein</fullName>
    </submittedName>
</protein>
<evidence type="ECO:0000313" key="3">
    <source>
        <dbReference type="Proteomes" id="UP000054097"/>
    </source>
</evidence>
<feature type="coiled-coil region" evidence="1">
    <location>
        <begin position="16"/>
        <end position="43"/>
    </location>
</feature>